<protein>
    <submittedName>
        <fullName evidence="3">3'-5' exoribonuclease YhaM</fullName>
    </submittedName>
</protein>
<keyword evidence="1" id="KW-0378">Hydrolase</keyword>
<evidence type="ECO:0000313" key="4">
    <source>
        <dbReference type="Proteomes" id="UP000075653"/>
    </source>
</evidence>
<sequence length="336" mass="38274">MNNATNILAFPADSETSHANPNAAPCTEGMPPIFRVTALDYQQEARCVRYQAHLFHDKVSLTVEWARGQPDTRLHPFCLVSPRWNIRPISHGGAIQISRLVLMEHPEPEENLFRMVPHGWVKNRELVKQAAELIDNLPRPYRFLFNAIFWSGDRFHRYCTGPSSMNAHHNYDCGNLMHSIELALWMRESMRKAKTAQHALAVMVGLLHDAGKADEYQLAPSGDWKLTDRGKLLGHGVTIIEWIAAAHSRYKLHNLPKEHYMALLHCLTSHAHAPEWLGIRKPRMVEAILLSGLDQVSGQLELMARCSTEKPGWGRYHEKLRGGQPYQPERLVKTQA</sequence>
<dbReference type="PATRIC" id="fig|1789004.3.peg.2499"/>
<evidence type="ECO:0000313" key="3">
    <source>
        <dbReference type="EMBL" id="KXW57117.1"/>
    </source>
</evidence>
<evidence type="ECO:0000256" key="2">
    <source>
        <dbReference type="SAM" id="MobiDB-lite"/>
    </source>
</evidence>
<comment type="caution">
    <text evidence="3">The sequence shown here is derived from an EMBL/GenBank/DDBJ whole genome shotgun (WGS) entry which is preliminary data.</text>
</comment>
<name>A0A149VV72_9PROT</name>
<dbReference type="STRING" id="1789004.FEMY_23650"/>
<dbReference type="PANTHER" id="PTHR37294">
    <property type="entry name" value="3'-5' EXORIBONUCLEASE YHAM"/>
    <property type="match status" value="1"/>
</dbReference>
<organism evidence="3 4">
    <name type="scientific">Ferrovum myxofaciens</name>
    <dbReference type="NCBI Taxonomy" id="416213"/>
    <lineage>
        <taxon>Bacteria</taxon>
        <taxon>Pseudomonadati</taxon>
        <taxon>Pseudomonadota</taxon>
        <taxon>Betaproteobacteria</taxon>
        <taxon>Ferrovales</taxon>
        <taxon>Ferrovaceae</taxon>
        <taxon>Ferrovum</taxon>
    </lineage>
</organism>
<dbReference type="RefSeq" id="WP_062188616.1">
    <property type="nucleotide sequence ID" value="NZ_LRRD01000119.1"/>
</dbReference>
<dbReference type="InterPro" id="IPR050798">
    <property type="entry name" value="YhaM_exoribonuc/phosphodiest"/>
</dbReference>
<feature type="region of interest" description="Disordered" evidence="2">
    <location>
        <begin position="1"/>
        <end position="26"/>
    </location>
</feature>
<proteinExistence type="predicted"/>
<gene>
    <name evidence="3" type="primary">yhaM</name>
    <name evidence="3" type="ORF">FEMY_23650</name>
</gene>
<dbReference type="PANTHER" id="PTHR37294:SF1">
    <property type="entry name" value="3'-5' EXORIBONUCLEASE YHAM"/>
    <property type="match status" value="1"/>
</dbReference>
<dbReference type="EMBL" id="LRRD01000119">
    <property type="protein sequence ID" value="KXW57117.1"/>
    <property type="molecule type" value="Genomic_DNA"/>
</dbReference>
<dbReference type="AlphaFoldDB" id="A0A149VV72"/>
<reference evidence="3 4" key="1">
    <citation type="submission" date="2016-01" db="EMBL/GenBank/DDBJ databases">
        <title>Genome sequence of the acidophilic iron oxidising Ferrovum strain Z-31.</title>
        <authorList>
            <person name="Poehlein A."/>
            <person name="Ullrich S.R."/>
            <person name="Schloemann M."/>
            <person name="Muehling M."/>
            <person name="Daniel R."/>
        </authorList>
    </citation>
    <scope>NUCLEOTIDE SEQUENCE [LARGE SCALE GENOMIC DNA]</scope>
    <source>
        <strain evidence="3 4">Z-31</strain>
    </source>
</reference>
<keyword evidence="4" id="KW-1185">Reference proteome</keyword>
<evidence type="ECO:0000256" key="1">
    <source>
        <dbReference type="ARBA" id="ARBA00022801"/>
    </source>
</evidence>
<dbReference type="GO" id="GO:0016787">
    <property type="term" value="F:hydrolase activity"/>
    <property type="evidence" value="ECO:0007669"/>
    <property type="project" value="UniProtKB-KW"/>
</dbReference>
<dbReference type="GO" id="GO:0031125">
    <property type="term" value="P:rRNA 3'-end processing"/>
    <property type="evidence" value="ECO:0007669"/>
    <property type="project" value="TreeGrafter"/>
</dbReference>
<dbReference type="Proteomes" id="UP000075653">
    <property type="component" value="Unassembled WGS sequence"/>
</dbReference>
<accession>A0A149VV72</accession>